<proteinExistence type="predicted"/>
<sequence>MAGEGEGPRENLTGQDQNDGDTKKNKGVETESPIRDHRHHQRGQPPRRRSRPPPQALRCSLCLFLVALLLLMGITTLIVWLVYRPHRPRFNVQAAAVYELNATALTTITASMQFTVAARNPNKRSSAEFRNIYAFVSFRDQAITANTPLPDLNLAAKSTVVISPILGGGFVPISPEVSSGLAMAEAYGLVPMRWILQGRLRWRSGVFKSGFYGIYVKCDVMVGLKPGLAGQVPLLGAPDCAVDL</sequence>
<keyword evidence="2 4" id="KW-0472">Membrane</keyword>
<evidence type="ECO:0000256" key="3">
    <source>
        <dbReference type="SAM" id="MobiDB-lite"/>
    </source>
</evidence>
<gene>
    <name evidence="5" type="ORF">NYM_LOCUS4585</name>
</gene>
<dbReference type="PANTHER" id="PTHR31415">
    <property type="entry name" value="OS05G0367900 PROTEIN"/>
    <property type="match status" value="1"/>
</dbReference>
<dbReference type="OMA" id="MSDYDQQ"/>
<dbReference type="GO" id="GO:0098542">
    <property type="term" value="P:defense response to other organism"/>
    <property type="evidence" value="ECO:0007669"/>
    <property type="project" value="InterPro"/>
</dbReference>
<evidence type="ECO:0000256" key="4">
    <source>
        <dbReference type="SAM" id="Phobius"/>
    </source>
</evidence>
<keyword evidence="4" id="KW-0812">Transmembrane</keyword>
<dbReference type="GO" id="GO:0009506">
    <property type="term" value="C:plasmodesma"/>
    <property type="evidence" value="ECO:0007669"/>
    <property type="project" value="TreeGrafter"/>
</dbReference>
<feature type="transmembrane region" description="Helical" evidence="4">
    <location>
        <begin position="56"/>
        <end position="83"/>
    </location>
</feature>
<accession>A0A5K0WX48</accession>
<evidence type="ECO:0000313" key="5">
    <source>
        <dbReference type="EMBL" id="VVV57068.1"/>
    </source>
</evidence>
<dbReference type="EMBL" id="LR721775">
    <property type="protein sequence ID" value="VVV57068.1"/>
    <property type="molecule type" value="Genomic_DNA"/>
</dbReference>
<feature type="compositionally biased region" description="Basic and acidic residues" evidence="3">
    <location>
        <begin position="20"/>
        <end position="35"/>
    </location>
</feature>
<comment type="subcellular location">
    <subcellularLocation>
        <location evidence="1">Membrane</location>
    </subcellularLocation>
</comment>
<feature type="region of interest" description="Disordered" evidence="3">
    <location>
        <begin position="1"/>
        <end position="54"/>
    </location>
</feature>
<name>A0A5K0WX48_9MAGN</name>
<evidence type="ECO:0000256" key="1">
    <source>
        <dbReference type="ARBA" id="ARBA00004370"/>
    </source>
</evidence>
<organism evidence="5">
    <name type="scientific">Nymphaea colorata</name>
    <name type="common">pocket water lily</name>
    <dbReference type="NCBI Taxonomy" id="210225"/>
    <lineage>
        <taxon>Eukaryota</taxon>
        <taxon>Viridiplantae</taxon>
        <taxon>Streptophyta</taxon>
        <taxon>Embryophyta</taxon>
        <taxon>Tracheophyta</taxon>
        <taxon>Spermatophyta</taxon>
        <taxon>Magnoliopsida</taxon>
        <taxon>Nymphaeales</taxon>
        <taxon>Nymphaeaceae</taxon>
        <taxon>Nymphaea</taxon>
    </lineage>
</organism>
<dbReference type="PANTHER" id="PTHR31415:SF9">
    <property type="entry name" value="OS05G0367900 PROTEIN"/>
    <property type="match status" value="1"/>
</dbReference>
<protein>
    <recommendedName>
        <fullName evidence="6">Late embryogenesis abundant protein LEA-2 subgroup domain-containing protein</fullName>
    </recommendedName>
</protein>
<reference evidence="5" key="1">
    <citation type="submission" date="2019-09" db="EMBL/GenBank/DDBJ databases">
        <authorList>
            <person name="Zhang L."/>
        </authorList>
    </citation>
    <scope>NUCLEOTIDE SEQUENCE</scope>
</reference>
<dbReference type="GO" id="GO:0005886">
    <property type="term" value="C:plasma membrane"/>
    <property type="evidence" value="ECO:0007669"/>
    <property type="project" value="TreeGrafter"/>
</dbReference>
<dbReference type="OrthoDB" id="746161at2759"/>
<dbReference type="AlphaFoldDB" id="A0A5K0WX48"/>
<evidence type="ECO:0000256" key="2">
    <source>
        <dbReference type="ARBA" id="ARBA00023136"/>
    </source>
</evidence>
<feature type="compositionally biased region" description="Basic residues" evidence="3">
    <location>
        <begin position="36"/>
        <end position="51"/>
    </location>
</feature>
<evidence type="ECO:0008006" key="6">
    <source>
        <dbReference type="Google" id="ProtNLM"/>
    </source>
</evidence>
<keyword evidence="4" id="KW-1133">Transmembrane helix</keyword>
<dbReference type="Gramene" id="NC10G0145000.1">
    <property type="protein sequence ID" value="NC10G0145000.1:cds"/>
    <property type="gene ID" value="NC10G0145000"/>
</dbReference>
<dbReference type="InterPro" id="IPR044839">
    <property type="entry name" value="NDR1-like"/>
</dbReference>